<protein>
    <submittedName>
        <fullName evidence="3">Nucleotide exchange factor GrpE</fullName>
    </submittedName>
</protein>
<sequence length="188" mass="22459">MDEFENENENKEVMDGVNDSENEQTANVSLNDINENITNLNELFVAKIKNDHNQREAFEKLYAEMKLYKDNFLRSATKPIILDIILLFDQTKQQLKKELSDEMRKFVTHTLEELEEILYRRDVEIINTTNEKLDKKYQRAIKVVPTEEKEKDQRISEVVRDGFMWEEVVLRPQEVVIFKYSGERENHE</sequence>
<dbReference type="Pfam" id="PF01025">
    <property type="entry name" value="GrpE"/>
    <property type="match status" value="1"/>
</dbReference>
<dbReference type="KEGG" id="uam:UABAM_03305"/>
<accession>A0A5S9INF8</accession>
<dbReference type="SUPFAM" id="SSF51064">
    <property type="entry name" value="Head domain of nucleotide exchange factor GrpE"/>
    <property type="match status" value="1"/>
</dbReference>
<gene>
    <name evidence="3" type="ORF">UABAM_03305</name>
</gene>
<keyword evidence="4" id="KW-1185">Reference proteome</keyword>
<dbReference type="Proteomes" id="UP000326354">
    <property type="component" value="Chromosome"/>
</dbReference>
<dbReference type="GO" id="GO:0051087">
    <property type="term" value="F:protein-folding chaperone binding"/>
    <property type="evidence" value="ECO:0007669"/>
    <property type="project" value="InterPro"/>
</dbReference>
<dbReference type="InterPro" id="IPR000740">
    <property type="entry name" value="GrpE"/>
</dbReference>
<reference evidence="3 4" key="1">
    <citation type="submission" date="2019-08" db="EMBL/GenBank/DDBJ databases">
        <title>Complete genome sequence of Candidatus Uab amorphum.</title>
        <authorList>
            <person name="Shiratori T."/>
            <person name="Suzuki S."/>
            <person name="Kakizawa Y."/>
            <person name="Ishida K."/>
        </authorList>
    </citation>
    <scope>NUCLEOTIDE SEQUENCE [LARGE SCALE GENOMIC DNA]</scope>
    <source>
        <strain evidence="3 4">SRT547</strain>
    </source>
</reference>
<dbReference type="EMBL" id="AP019860">
    <property type="protein sequence ID" value="BBM84944.1"/>
    <property type="molecule type" value="Genomic_DNA"/>
</dbReference>
<organism evidence="3 4">
    <name type="scientific">Uabimicrobium amorphum</name>
    <dbReference type="NCBI Taxonomy" id="2596890"/>
    <lineage>
        <taxon>Bacteria</taxon>
        <taxon>Pseudomonadati</taxon>
        <taxon>Planctomycetota</taxon>
        <taxon>Candidatus Uabimicrobiia</taxon>
        <taxon>Candidatus Uabimicrobiales</taxon>
        <taxon>Candidatus Uabimicrobiaceae</taxon>
        <taxon>Candidatus Uabimicrobium</taxon>
    </lineage>
</organism>
<name>A0A5S9INF8_UABAM</name>
<dbReference type="GO" id="GO:0000774">
    <property type="term" value="F:adenyl-nucleotide exchange factor activity"/>
    <property type="evidence" value="ECO:0007669"/>
    <property type="project" value="InterPro"/>
</dbReference>
<dbReference type="GO" id="GO:0042803">
    <property type="term" value="F:protein homodimerization activity"/>
    <property type="evidence" value="ECO:0007669"/>
    <property type="project" value="InterPro"/>
</dbReference>
<feature type="region of interest" description="Disordered" evidence="2">
    <location>
        <begin position="1"/>
        <end position="20"/>
    </location>
</feature>
<dbReference type="OrthoDB" id="278735at2"/>
<dbReference type="InterPro" id="IPR009012">
    <property type="entry name" value="GrpE_head"/>
</dbReference>
<dbReference type="GO" id="GO:0006457">
    <property type="term" value="P:protein folding"/>
    <property type="evidence" value="ECO:0007669"/>
    <property type="project" value="InterPro"/>
</dbReference>
<proteinExistence type="predicted"/>
<evidence type="ECO:0000313" key="3">
    <source>
        <dbReference type="EMBL" id="BBM84944.1"/>
    </source>
</evidence>
<dbReference type="RefSeq" id="WP_151969070.1">
    <property type="nucleotide sequence ID" value="NZ_AP019860.1"/>
</dbReference>
<evidence type="ECO:0000256" key="1">
    <source>
        <dbReference type="ARBA" id="ARBA00023186"/>
    </source>
</evidence>
<dbReference type="AlphaFoldDB" id="A0A5S9INF8"/>
<evidence type="ECO:0000256" key="2">
    <source>
        <dbReference type="SAM" id="MobiDB-lite"/>
    </source>
</evidence>
<dbReference type="Gene3D" id="2.30.22.10">
    <property type="entry name" value="Head domain of nucleotide exchange factor GrpE"/>
    <property type="match status" value="1"/>
</dbReference>
<keyword evidence="1" id="KW-0143">Chaperone</keyword>
<evidence type="ECO:0000313" key="4">
    <source>
        <dbReference type="Proteomes" id="UP000326354"/>
    </source>
</evidence>